<feature type="compositionally biased region" description="Acidic residues" evidence="1">
    <location>
        <begin position="181"/>
        <end position="196"/>
    </location>
</feature>
<feature type="domain" description="Cell-traversal protein for ookinetes and sporozoites" evidence="2">
    <location>
        <begin position="50"/>
        <end position="165"/>
    </location>
</feature>
<evidence type="ECO:0000313" key="4">
    <source>
        <dbReference type="Proteomes" id="UP000053562"/>
    </source>
</evidence>
<evidence type="ECO:0000256" key="1">
    <source>
        <dbReference type="SAM" id="MobiDB-lite"/>
    </source>
</evidence>
<gene>
    <name evidence="3" type="ORF">PVIIG_00773</name>
</gene>
<accession>A0A0J9S5V2</accession>
<sequence length="196" mass="21361">MHLFNKPPKGKMNKVNRVSIICAFLALFCFVNVLSLRGKSGSTASSSLEGGSEFSERIGNSLSSFLSESASLEVIGNELADNIANEIVSSLQKDSASFLQSGFDVKTQLKATAKKVLLEALKAALEPTEKIVASTIKPPRVSEDAYFLLGPVVKTLFNKVEDVLHKPIPDTIWEYESTGSLEEEEAEDEFSDELLD</sequence>
<organism evidence="3 4">
    <name type="scientific">Plasmodium vivax India VII</name>
    <dbReference type="NCBI Taxonomy" id="1077284"/>
    <lineage>
        <taxon>Eukaryota</taxon>
        <taxon>Sar</taxon>
        <taxon>Alveolata</taxon>
        <taxon>Apicomplexa</taxon>
        <taxon>Aconoidasida</taxon>
        <taxon>Haemosporida</taxon>
        <taxon>Plasmodiidae</taxon>
        <taxon>Plasmodium</taxon>
        <taxon>Plasmodium (Plasmodium)</taxon>
    </lineage>
</organism>
<proteinExistence type="predicted"/>
<dbReference type="EMBL" id="KQ234376">
    <property type="protein sequence ID" value="KMZ78086.1"/>
    <property type="molecule type" value="Genomic_DNA"/>
</dbReference>
<dbReference type="InterPro" id="IPR041004">
    <property type="entry name" value="CelTOS"/>
</dbReference>
<protein>
    <recommendedName>
        <fullName evidence="2">Cell-traversal protein for ookinetes and sporozoites domain-containing protein</fullName>
    </recommendedName>
</protein>
<feature type="region of interest" description="Disordered" evidence="1">
    <location>
        <begin position="177"/>
        <end position="196"/>
    </location>
</feature>
<name>A0A0J9S5V2_PLAVI</name>
<dbReference type="OrthoDB" id="371698at2759"/>
<dbReference type="Pfam" id="PF18659">
    <property type="entry name" value="CelTOS"/>
    <property type="match status" value="1"/>
</dbReference>
<evidence type="ECO:0000313" key="3">
    <source>
        <dbReference type="EMBL" id="KMZ78086.1"/>
    </source>
</evidence>
<evidence type="ECO:0000259" key="2">
    <source>
        <dbReference type="Pfam" id="PF18659"/>
    </source>
</evidence>
<dbReference type="AlphaFoldDB" id="A0A0J9S5V2"/>
<dbReference type="Proteomes" id="UP000053562">
    <property type="component" value="Unassembled WGS sequence"/>
</dbReference>
<reference evidence="3 4" key="1">
    <citation type="submission" date="2011-08" db="EMBL/GenBank/DDBJ databases">
        <title>The Genome Sequence of Plasmodium vivax India VII.</title>
        <authorList>
            <consortium name="The Broad Institute Genome Sequencing Platform"/>
            <consortium name="The Broad Institute Genome Sequencing Center for Infectious Disease"/>
            <person name="Neafsey D."/>
            <person name="Carlton J."/>
            <person name="Barnwell J."/>
            <person name="Collins W."/>
            <person name="Escalante A."/>
            <person name="Mullikin J."/>
            <person name="Saul A."/>
            <person name="Guigo R."/>
            <person name="Camara F."/>
            <person name="Young S.K."/>
            <person name="Zeng Q."/>
            <person name="Gargeya S."/>
            <person name="Fitzgerald M."/>
            <person name="Haas B."/>
            <person name="Abouelleil A."/>
            <person name="Alvarado L."/>
            <person name="Arachchi H.M."/>
            <person name="Berlin A."/>
            <person name="Brown A."/>
            <person name="Chapman S.B."/>
            <person name="Chen Z."/>
            <person name="Dunbar C."/>
            <person name="Freedman E."/>
            <person name="Gearin G."/>
            <person name="Gellesch M."/>
            <person name="Goldberg J."/>
            <person name="Griggs A."/>
            <person name="Gujja S."/>
            <person name="Heiman D."/>
            <person name="Howarth C."/>
            <person name="Larson L."/>
            <person name="Lui A."/>
            <person name="MacDonald P.J.P."/>
            <person name="Montmayeur A."/>
            <person name="Murphy C."/>
            <person name="Neiman D."/>
            <person name="Pearson M."/>
            <person name="Priest M."/>
            <person name="Roberts A."/>
            <person name="Saif S."/>
            <person name="Shea T."/>
            <person name="Shenoy N."/>
            <person name="Sisk P."/>
            <person name="Stolte C."/>
            <person name="Sykes S."/>
            <person name="Wortman J."/>
            <person name="Nusbaum C."/>
            <person name="Birren B."/>
        </authorList>
    </citation>
    <scope>NUCLEOTIDE SEQUENCE [LARGE SCALE GENOMIC DNA]</scope>
    <source>
        <strain evidence="3 4">India VII</strain>
    </source>
</reference>